<evidence type="ECO:0000256" key="3">
    <source>
        <dbReference type="ARBA" id="ARBA00022676"/>
    </source>
</evidence>
<evidence type="ECO:0000256" key="9">
    <source>
        <dbReference type="SAM" id="MobiDB-lite"/>
    </source>
</evidence>
<evidence type="ECO:0000256" key="10">
    <source>
        <dbReference type="SAM" id="Phobius"/>
    </source>
</evidence>
<evidence type="ECO:0000256" key="5">
    <source>
        <dbReference type="ARBA" id="ARBA00022801"/>
    </source>
</evidence>
<dbReference type="Pfam" id="PF00912">
    <property type="entry name" value="Transgly"/>
    <property type="match status" value="1"/>
</dbReference>
<dbReference type="PANTHER" id="PTHR32282">
    <property type="entry name" value="BINDING PROTEIN TRANSPEPTIDASE, PUTATIVE-RELATED"/>
    <property type="match status" value="1"/>
</dbReference>
<feature type="compositionally biased region" description="Pro residues" evidence="9">
    <location>
        <begin position="190"/>
        <end position="204"/>
    </location>
</feature>
<dbReference type="SUPFAM" id="SSF56601">
    <property type="entry name" value="beta-lactamase/transpeptidase-like"/>
    <property type="match status" value="1"/>
</dbReference>
<dbReference type="GO" id="GO:0009002">
    <property type="term" value="F:serine-type D-Ala-D-Ala carboxypeptidase activity"/>
    <property type="evidence" value="ECO:0007669"/>
    <property type="project" value="UniProtKB-EC"/>
</dbReference>
<dbReference type="InterPro" id="IPR012338">
    <property type="entry name" value="Beta-lactam/transpept-like"/>
</dbReference>
<evidence type="ECO:0000256" key="1">
    <source>
        <dbReference type="ARBA" id="ARBA00022645"/>
    </source>
</evidence>
<feature type="compositionally biased region" description="Basic and acidic residues" evidence="9">
    <location>
        <begin position="69"/>
        <end position="103"/>
    </location>
</feature>
<comment type="catalytic activity">
    <reaction evidence="7">
        <text>Preferential cleavage: (Ac)2-L-Lys-D-Ala-|-D-Ala. Also transpeptidation of peptidyl-alanyl moieties that are N-acyl substituents of D-alanine.</text>
        <dbReference type="EC" id="3.4.16.4"/>
    </reaction>
</comment>
<evidence type="ECO:0000313" key="14">
    <source>
        <dbReference type="Proteomes" id="UP001236014"/>
    </source>
</evidence>
<keyword evidence="2" id="KW-0645">Protease</keyword>
<organism evidence="13 14">
    <name type="scientific">Amycolatopsis carbonis</name>
    <dbReference type="NCBI Taxonomy" id="715471"/>
    <lineage>
        <taxon>Bacteria</taxon>
        <taxon>Bacillati</taxon>
        <taxon>Actinomycetota</taxon>
        <taxon>Actinomycetes</taxon>
        <taxon>Pseudonocardiales</taxon>
        <taxon>Pseudonocardiaceae</taxon>
        <taxon>Amycolatopsis</taxon>
    </lineage>
</organism>
<feature type="domain" description="Glycosyl transferase family 51" evidence="12">
    <location>
        <begin position="344"/>
        <end position="504"/>
    </location>
</feature>
<dbReference type="Pfam" id="PF00905">
    <property type="entry name" value="Transpeptidase"/>
    <property type="match status" value="1"/>
</dbReference>
<evidence type="ECO:0000256" key="4">
    <source>
        <dbReference type="ARBA" id="ARBA00022679"/>
    </source>
</evidence>
<keyword evidence="3 13" id="KW-0328">Glycosyltransferase</keyword>
<dbReference type="GO" id="GO:0009252">
    <property type="term" value="P:peptidoglycan biosynthetic process"/>
    <property type="evidence" value="ECO:0007669"/>
    <property type="project" value="TreeGrafter"/>
</dbReference>
<feature type="compositionally biased region" description="Low complexity" evidence="9">
    <location>
        <begin position="930"/>
        <end position="975"/>
    </location>
</feature>
<dbReference type="InterPro" id="IPR050396">
    <property type="entry name" value="Glycosyltr_51/Transpeptidase"/>
</dbReference>
<feature type="compositionally biased region" description="Basic and acidic residues" evidence="9">
    <location>
        <begin position="227"/>
        <end position="247"/>
    </location>
</feature>
<evidence type="ECO:0000256" key="7">
    <source>
        <dbReference type="ARBA" id="ARBA00034000"/>
    </source>
</evidence>
<dbReference type="EC" id="2.4.-.-" evidence="13"/>
<keyword evidence="5" id="KW-0378">Hydrolase</keyword>
<feature type="region of interest" description="Disordered" evidence="9">
    <location>
        <begin position="913"/>
        <end position="1011"/>
    </location>
</feature>
<protein>
    <submittedName>
        <fullName evidence="13">Transglycosylase domain-containing protein</fullName>
        <ecNumber evidence="13">2.4.-.-</ecNumber>
    </submittedName>
</protein>
<name>A0A9Y2IJ93_9PSEU</name>
<keyword evidence="10" id="KW-0472">Membrane</keyword>
<dbReference type="PANTHER" id="PTHR32282:SF34">
    <property type="entry name" value="PENICILLIN-BINDING PROTEIN 1A"/>
    <property type="match status" value="1"/>
</dbReference>
<reference evidence="13 14" key="1">
    <citation type="submission" date="2023-06" db="EMBL/GenBank/DDBJ databases">
        <authorList>
            <person name="Oyuntsetseg B."/>
            <person name="Kim S.B."/>
        </authorList>
    </citation>
    <scope>NUCLEOTIDE SEQUENCE [LARGE SCALE GENOMIC DNA]</scope>
    <source>
        <strain evidence="13 14">2-15</strain>
    </source>
</reference>
<feature type="compositionally biased region" description="Acidic residues" evidence="9">
    <location>
        <begin position="248"/>
        <end position="261"/>
    </location>
</feature>
<dbReference type="GO" id="GO:0008955">
    <property type="term" value="F:peptidoglycan glycosyltransferase activity"/>
    <property type="evidence" value="ECO:0007669"/>
    <property type="project" value="UniProtKB-EC"/>
</dbReference>
<gene>
    <name evidence="13" type="ORF">QRX50_08510</name>
</gene>
<keyword evidence="1" id="KW-0121">Carboxypeptidase</keyword>
<keyword evidence="6" id="KW-0511">Multifunctional enzyme</keyword>
<keyword evidence="10" id="KW-1133">Transmembrane helix</keyword>
<dbReference type="GO" id="GO:0030288">
    <property type="term" value="C:outer membrane-bounded periplasmic space"/>
    <property type="evidence" value="ECO:0007669"/>
    <property type="project" value="TreeGrafter"/>
</dbReference>
<feature type="compositionally biased region" description="Pro residues" evidence="9">
    <location>
        <begin position="143"/>
        <end position="154"/>
    </location>
</feature>
<accession>A0A9Y2IJ93</accession>
<feature type="domain" description="Penicillin-binding protein transpeptidase" evidence="11">
    <location>
        <begin position="596"/>
        <end position="874"/>
    </location>
</feature>
<proteinExistence type="predicted"/>
<dbReference type="GO" id="GO:0008658">
    <property type="term" value="F:penicillin binding"/>
    <property type="evidence" value="ECO:0007669"/>
    <property type="project" value="InterPro"/>
</dbReference>
<comment type="catalytic activity">
    <reaction evidence="8">
        <text>[GlcNAc-(1-&gt;4)-Mur2Ac(oyl-L-Ala-gamma-D-Glu-L-Lys-D-Ala-D-Ala)](n)-di-trans,octa-cis-undecaprenyl diphosphate + beta-D-GlcNAc-(1-&gt;4)-Mur2Ac(oyl-L-Ala-gamma-D-Glu-L-Lys-D-Ala-D-Ala)-di-trans,octa-cis-undecaprenyl diphosphate = [GlcNAc-(1-&gt;4)-Mur2Ac(oyl-L-Ala-gamma-D-Glu-L-Lys-D-Ala-D-Ala)](n+1)-di-trans,octa-cis-undecaprenyl diphosphate + di-trans,octa-cis-undecaprenyl diphosphate + H(+)</text>
        <dbReference type="Rhea" id="RHEA:23708"/>
        <dbReference type="Rhea" id="RHEA-COMP:9602"/>
        <dbReference type="Rhea" id="RHEA-COMP:9603"/>
        <dbReference type="ChEBI" id="CHEBI:15378"/>
        <dbReference type="ChEBI" id="CHEBI:58405"/>
        <dbReference type="ChEBI" id="CHEBI:60033"/>
        <dbReference type="ChEBI" id="CHEBI:78435"/>
        <dbReference type="EC" id="2.4.99.28"/>
    </reaction>
</comment>
<feature type="transmembrane region" description="Helical" evidence="10">
    <location>
        <begin position="287"/>
        <end position="310"/>
    </location>
</feature>
<evidence type="ECO:0000256" key="6">
    <source>
        <dbReference type="ARBA" id="ARBA00023268"/>
    </source>
</evidence>
<evidence type="ECO:0000256" key="8">
    <source>
        <dbReference type="ARBA" id="ARBA00049902"/>
    </source>
</evidence>
<dbReference type="EMBL" id="CP127294">
    <property type="protein sequence ID" value="WIX80792.1"/>
    <property type="molecule type" value="Genomic_DNA"/>
</dbReference>
<dbReference type="AlphaFoldDB" id="A0A9Y2IJ93"/>
<keyword evidence="14" id="KW-1185">Reference proteome</keyword>
<dbReference type="KEGG" id="acab:QRX50_08510"/>
<dbReference type="InterPro" id="IPR001460">
    <property type="entry name" value="PCN-bd_Tpept"/>
</dbReference>
<keyword evidence="10" id="KW-0812">Transmembrane</keyword>
<evidence type="ECO:0000259" key="11">
    <source>
        <dbReference type="Pfam" id="PF00905"/>
    </source>
</evidence>
<evidence type="ECO:0000259" key="12">
    <source>
        <dbReference type="Pfam" id="PF00912"/>
    </source>
</evidence>
<dbReference type="SUPFAM" id="SSF53955">
    <property type="entry name" value="Lysozyme-like"/>
    <property type="match status" value="1"/>
</dbReference>
<feature type="compositionally biased region" description="Basic and acidic residues" evidence="9">
    <location>
        <begin position="913"/>
        <end position="927"/>
    </location>
</feature>
<dbReference type="GO" id="GO:0006508">
    <property type="term" value="P:proteolysis"/>
    <property type="evidence" value="ECO:0007669"/>
    <property type="project" value="UniProtKB-KW"/>
</dbReference>
<feature type="compositionally biased region" description="Gly residues" evidence="9">
    <location>
        <begin position="976"/>
        <end position="1000"/>
    </location>
</feature>
<evidence type="ECO:0000256" key="2">
    <source>
        <dbReference type="ARBA" id="ARBA00022670"/>
    </source>
</evidence>
<evidence type="ECO:0000313" key="13">
    <source>
        <dbReference type="EMBL" id="WIX80792.1"/>
    </source>
</evidence>
<dbReference type="InterPro" id="IPR023346">
    <property type="entry name" value="Lysozyme-like_dom_sf"/>
</dbReference>
<dbReference type="Gene3D" id="3.40.710.10">
    <property type="entry name" value="DD-peptidase/beta-lactamase superfamily"/>
    <property type="match status" value="1"/>
</dbReference>
<dbReference type="InterPro" id="IPR001264">
    <property type="entry name" value="Glyco_trans_51"/>
</dbReference>
<feature type="region of interest" description="Disordered" evidence="9">
    <location>
        <begin position="1"/>
        <end position="275"/>
    </location>
</feature>
<sequence>MNDDRNRSWPGQEPDAPRRAQWPEEEPGPAWPGEDGPRRPPRQAPPRRSPNGGAPRQPRGAAPEWPSGDEPRGADRRGPDPRGADPRGADSRGSEPRGSEPRGSEPQWPADEPPRRPQRPPQRPQQSQRVPNANGQGGMPPRRQAPPPPPPPSGSPAGPSGPTASPPQGFRQPGPPRPGGPGRNPSGPVRRPPQGRPAPPPPAYPDREPDLITHAAHNGTEFGYDPYDDRYDDRYADGYDDAEHPQYSDEDDFEDEGPELDENGKPIKPPLTPKQRKKRRWKIIRRIAYACVGLFIVVPAVAFVITYFMVKVPSPQDVKALQSQPITFFYANNQVMGRSVPPGGDRELLQPNQIPDVVKHAVYSAEDKTFETNSGFDIKGILGAVYNQVTGGTGGGSTISQQYIKKATENEAPTLTRKWTELAKSFKLNNEESKSDIITGYLNIVYFGRGANGIAAAAKAYYGKDVSQLSPSESALLAGLIQLPSKSEDPAYTQRRWSYVMDQMVANGWLSKTDRDAATFPKLIPKNAQAKQDAGTLDYFIQQRILDELEAKGYDQDKLYGSGAKIYTTIDPAAQQAAVQAVQDNMKGQTDPDILGALVAVDPRTGGVVAYYGGPNTVKDENGKDTLANDWANTPQNPGSSMKPYDLTAFLKMGKGLGETFDGTNNRELGGRIVRNAGESASCGPQCTVKKAMEVSANTVFYDMVLNVTKPTPVAEAAKEAGVQPAPKGKAKLGVNDANIALGGGETSLTPEDQAAGYATFASGGIYRQQHFVSKLTNSQDEVEFDEATLQGKPAFDPDEQKSQQIAGNVTDALQPVIKESHLKCPTGHDCAGKTGTQQFDPHGQTNLPKGYADRNAQTWMVGYTPSISAAVWIGGDGNKPLHDKNNKPIFGATIAGPAWQDFMDTYLKGKPTEKFPKVDPIGKDADTVTPSSRPSSTTTTPSSTTTTPSSTTTTPSTESSETTTSETTTPSRPGGIFGGGPGDGGGPGRNGGGGDGGGVEVTPPPRQPGG</sequence>
<keyword evidence="4 13" id="KW-0808">Transferase</keyword>
<dbReference type="InterPro" id="IPR036950">
    <property type="entry name" value="PBP_transglycosylase"/>
</dbReference>
<dbReference type="Proteomes" id="UP001236014">
    <property type="component" value="Chromosome"/>
</dbReference>
<feature type="compositionally biased region" description="Low complexity" evidence="9">
    <location>
        <begin position="155"/>
        <end position="172"/>
    </location>
</feature>
<dbReference type="Gene3D" id="1.10.3810.10">
    <property type="entry name" value="Biosynthetic peptidoglycan transglycosylase-like"/>
    <property type="match status" value="1"/>
</dbReference>